<dbReference type="AlphaFoldDB" id="A0A645E608"/>
<organism evidence="1">
    <name type="scientific">bioreactor metagenome</name>
    <dbReference type="NCBI Taxonomy" id="1076179"/>
    <lineage>
        <taxon>unclassified sequences</taxon>
        <taxon>metagenomes</taxon>
        <taxon>ecological metagenomes</taxon>
    </lineage>
</organism>
<name>A0A645E608_9ZZZZ</name>
<comment type="caution">
    <text evidence="1">The sequence shown here is derived from an EMBL/GenBank/DDBJ whole genome shotgun (WGS) entry which is preliminary data.</text>
</comment>
<accession>A0A645E608</accession>
<gene>
    <name evidence="1" type="ORF">SDC9_144136</name>
</gene>
<protein>
    <submittedName>
        <fullName evidence="1">Uncharacterized protein</fullName>
    </submittedName>
</protein>
<evidence type="ECO:0000313" key="1">
    <source>
        <dbReference type="EMBL" id="MPM96966.1"/>
    </source>
</evidence>
<reference evidence="1" key="1">
    <citation type="submission" date="2019-08" db="EMBL/GenBank/DDBJ databases">
        <authorList>
            <person name="Kucharzyk K."/>
            <person name="Murdoch R.W."/>
            <person name="Higgins S."/>
            <person name="Loffler F."/>
        </authorList>
    </citation>
    <scope>NUCLEOTIDE SEQUENCE</scope>
</reference>
<dbReference type="EMBL" id="VSSQ01043298">
    <property type="protein sequence ID" value="MPM96966.1"/>
    <property type="molecule type" value="Genomic_DNA"/>
</dbReference>
<proteinExistence type="predicted"/>
<sequence>MVVEHCGKQVVGRADCVEVAGEVEVDVLHGYDLGVAASGRAALDAEHGAERWLAQGEHDVLAYLLEPIGKADAGGRLALSGGGGVDGRNEYQLAALRFAAKSGDIQLCLVFAVILEKIFVNPGAESYLADWKHFAFLRYLYV</sequence>